<feature type="signal peptide" evidence="1">
    <location>
        <begin position="1"/>
        <end position="19"/>
    </location>
</feature>
<dbReference type="EMBL" id="MQVS01000003">
    <property type="protein sequence ID" value="OKL52073.1"/>
    <property type="molecule type" value="Genomic_DNA"/>
</dbReference>
<proteinExistence type="predicted"/>
<name>A0A1Q5PWS6_9ACTO</name>
<dbReference type="InParanoid" id="A0A1Q5PWS6"/>
<dbReference type="AlphaFoldDB" id="A0A1Q5PWS6"/>
<sequence>MGAAVGVMYLLGWFGNSTAAVDPRDLAVGDCVLADPTTGGSSQVDCTADHHWEVVFLTEVSGTALPDNNKLSKWAEETCMAPFADYVGQSYPDSDLALSWLAPTAEQWRDGSRTVACVVGTGTTTPQQGSLRQGTN</sequence>
<dbReference type="STRING" id="52770.BSZ40_03955"/>
<evidence type="ECO:0000256" key="1">
    <source>
        <dbReference type="SAM" id="SignalP"/>
    </source>
</evidence>
<dbReference type="Proteomes" id="UP000185612">
    <property type="component" value="Unassembled WGS sequence"/>
</dbReference>
<evidence type="ECO:0000313" key="3">
    <source>
        <dbReference type="EMBL" id="OKL52073.1"/>
    </source>
</evidence>
<organism evidence="3 4">
    <name type="scientific">Buchananella hordeovulneris</name>
    <dbReference type="NCBI Taxonomy" id="52770"/>
    <lineage>
        <taxon>Bacteria</taxon>
        <taxon>Bacillati</taxon>
        <taxon>Actinomycetota</taxon>
        <taxon>Actinomycetes</taxon>
        <taxon>Actinomycetales</taxon>
        <taxon>Actinomycetaceae</taxon>
        <taxon>Buchananella</taxon>
    </lineage>
</organism>
<accession>A0A1Q5PWS6</accession>
<keyword evidence="1" id="KW-0732">Signal</keyword>
<keyword evidence="4" id="KW-1185">Reference proteome</keyword>
<dbReference type="Pfam" id="PF13845">
    <property type="entry name" value="Septum_form"/>
    <property type="match status" value="1"/>
</dbReference>
<feature type="chain" id="PRO_5039464504" description="Septum formation-related domain-containing protein" evidence="1">
    <location>
        <begin position="20"/>
        <end position="136"/>
    </location>
</feature>
<dbReference type="InterPro" id="IPR026004">
    <property type="entry name" value="Septum_form"/>
</dbReference>
<feature type="domain" description="Septum formation-related" evidence="2">
    <location>
        <begin position="28"/>
        <end position="117"/>
    </location>
</feature>
<evidence type="ECO:0000259" key="2">
    <source>
        <dbReference type="Pfam" id="PF13845"/>
    </source>
</evidence>
<comment type="caution">
    <text evidence="3">The sequence shown here is derived from an EMBL/GenBank/DDBJ whole genome shotgun (WGS) entry which is preliminary data.</text>
</comment>
<reference evidence="4" key="1">
    <citation type="submission" date="2016-12" db="EMBL/GenBank/DDBJ databases">
        <authorList>
            <person name="Meng X."/>
        </authorList>
    </citation>
    <scope>NUCLEOTIDE SEQUENCE [LARGE SCALE GENOMIC DNA]</scope>
    <source>
        <strain evidence="4">DSM 20732</strain>
    </source>
</reference>
<evidence type="ECO:0000313" key="4">
    <source>
        <dbReference type="Proteomes" id="UP000185612"/>
    </source>
</evidence>
<gene>
    <name evidence="3" type="ORF">BSZ40_03955</name>
</gene>
<protein>
    <recommendedName>
        <fullName evidence="2">Septum formation-related domain-containing protein</fullName>
    </recommendedName>
</protein>